<dbReference type="HOGENOM" id="CLU_130998_0_0_3"/>
<dbReference type="OrthoDB" id="559283at2"/>
<dbReference type="RefSeq" id="WP_011125343.1">
    <property type="nucleotide sequence ID" value="NC_005042.1"/>
</dbReference>
<organism evidence="1 2">
    <name type="scientific">Prochlorococcus marinus (strain SARG / CCMP1375 / SS120)</name>
    <dbReference type="NCBI Taxonomy" id="167539"/>
    <lineage>
        <taxon>Bacteria</taxon>
        <taxon>Bacillati</taxon>
        <taxon>Cyanobacteriota</taxon>
        <taxon>Cyanophyceae</taxon>
        <taxon>Synechococcales</taxon>
        <taxon>Prochlorococcaceae</taxon>
        <taxon>Prochlorococcus</taxon>
    </lineage>
</organism>
<dbReference type="Proteomes" id="UP000001420">
    <property type="component" value="Chromosome"/>
</dbReference>
<gene>
    <name evidence="1" type="ordered locus">Pro_1191</name>
</gene>
<keyword evidence="2" id="KW-1185">Reference proteome</keyword>
<reference evidence="1 2" key="1">
    <citation type="journal article" date="2003" name="Proc. Natl. Acad. Sci. U.S.A.">
        <title>Genome sequence of the cyanobacterium Prochlorococcus marinus SS120, a nearly minimal oxyphototrophic genome.</title>
        <authorList>
            <person name="Dufresne A."/>
            <person name="Salanoubat M."/>
            <person name="Partensky F."/>
            <person name="Artiguenave F."/>
            <person name="Axmann I.M."/>
            <person name="Barbe V."/>
            <person name="Duprat S."/>
            <person name="Galperin M.Y."/>
            <person name="Koonin E.V."/>
            <person name="Le Gall F."/>
            <person name="Makarova K.S."/>
            <person name="Ostrowski M."/>
            <person name="Oztas S."/>
            <person name="Robert C."/>
            <person name="Rogozin I.B."/>
            <person name="Scanlan D.J."/>
            <person name="Tandeau de Marsac N."/>
            <person name="Weissenbach J."/>
            <person name="Wincker P."/>
            <person name="Wolf Y.I."/>
            <person name="Hess W.R."/>
        </authorList>
    </citation>
    <scope>NUCLEOTIDE SEQUENCE [LARGE SCALE GENOMIC DNA]</scope>
    <source>
        <strain evidence="2">SARG / CCMP1375 / SS120</strain>
    </source>
</reference>
<protein>
    <submittedName>
        <fullName evidence="1">Uncharacterized protein</fullName>
    </submittedName>
</protein>
<evidence type="ECO:0000313" key="2">
    <source>
        <dbReference type="Proteomes" id="UP000001420"/>
    </source>
</evidence>
<proteinExistence type="predicted"/>
<accession>Q7VBA6</accession>
<name>Q7VBA6_PROMA</name>
<dbReference type="AlphaFoldDB" id="Q7VBA6"/>
<dbReference type="eggNOG" id="ENOG50340P2">
    <property type="taxonomic scope" value="Bacteria"/>
</dbReference>
<sequence>MEKTKTYFNLSLQQRYRTQLLLNSIRGKSWTLDLPVLVFDRCWLRLDQVRLIDLPLMLPPDASNEAPEMIYYRKLLSEGKDQLLAVQECWNEFGMEDFHRALRLCWHVNDVGNNGWTYTKYLGLIREYRLKINSSINTIPMIILARQDSKDDHKITWL</sequence>
<dbReference type="PATRIC" id="fig|167539.5.peg.1246"/>
<dbReference type="KEGG" id="pma:Pro_1191"/>
<dbReference type="EMBL" id="AE017126">
    <property type="protein sequence ID" value="AAQ00236.1"/>
    <property type="molecule type" value="Genomic_DNA"/>
</dbReference>
<evidence type="ECO:0000313" key="1">
    <source>
        <dbReference type="EMBL" id="AAQ00236.1"/>
    </source>
</evidence>
<dbReference type="EnsemblBacteria" id="AAQ00236">
    <property type="protein sequence ID" value="AAQ00236"/>
    <property type="gene ID" value="Pro_1191"/>
</dbReference>
<dbReference type="STRING" id="167539.Pro_1191"/>